<dbReference type="InterPro" id="IPR001647">
    <property type="entry name" value="HTH_TetR"/>
</dbReference>
<dbReference type="PRINTS" id="PR00455">
    <property type="entry name" value="HTHTETR"/>
</dbReference>
<keyword evidence="1" id="KW-0805">Transcription regulation</keyword>
<evidence type="ECO:0000313" key="8">
    <source>
        <dbReference type="Proteomes" id="UP001185779"/>
    </source>
</evidence>
<reference evidence="7 8" key="1">
    <citation type="submission" date="2023-10" db="EMBL/GenBank/DDBJ databases">
        <title>Development of a sustainable strategy for remediation of hydrocarbon-contaminated territories based on the waste exchange concept.</title>
        <authorList>
            <person name="Krivoruchko A."/>
        </authorList>
    </citation>
    <scope>NUCLEOTIDE SEQUENCE</scope>
    <source>
        <strain evidence="6 8">IEGM 1266</strain>
        <strain evidence="7">IEGM 1279</strain>
    </source>
</reference>
<feature type="domain" description="HTH tetR-type" evidence="5">
    <location>
        <begin position="10"/>
        <end position="70"/>
    </location>
</feature>
<dbReference type="AlphaFoldDB" id="A0AAE4R5F9"/>
<keyword evidence="3" id="KW-0804">Transcription</keyword>
<dbReference type="PANTHER" id="PTHR30055:SF234">
    <property type="entry name" value="HTH-TYPE TRANSCRIPTIONAL REGULATOR BETI"/>
    <property type="match status" value="1"/>
</dbReference>
<dbReference type="RefSeq" id="WP_006435712.1">
    <property type="nucleotide sequence ID" value="NZ_CP091855.1"/>
</dbReference>
<dbReference type="InterPro" id="IPR009057">
    <property type="entry name" value="Homeodomain-like_sf"/>
</dbReference>
<evidence type="ECO:0000256" key="1">
    <source>
        <dbReference type="ARBA" id="ARBA00023015"/>
    </source>
</evidence>
<dbReference type="GeneID" id="77171220"/>
<evidence type="ECO:0000313" key="9">
    <source>
        <dbReference type="Proteomes" id="UP001185922"/>
    </source>
</evidence>
<comment type="caution">
    <text evidence="7">The sequence shown here is derived from an EMBL/GenBank/DDBJ whole genome shotgun (WGS) entry which is preliminary data.</text>
</comment>
<dbReference type="Gene3D" id="1.10.10.60">
    <property type="entry name" value="Homeodomain-like"/>
    <property type="match status" value="1"/>
</dbReference>
<feature type="DNA-binding region" description="H-T-H motif" evidence="4">
    <location>
        <begin position="33"/>
        <end position="52"/>
    </location>
</feature>
<accession>A0AAE4R5F9</accession>
<dbReference type="PROSITE" id="PS50977">
    <property type="entry name" value="HTH_TETR_2"/>
    <property type="match status" value="1"/>
</dbReference>
<evidence type="ECO:0000313" key="7">
    <source>
        <dbReference type="EMBL" id="MDV6312192.1"/>
    </source>
</evidence>
<name>A0AAE4R5F9_9ACTN</name>
<proteinExistence type="predicted"/>
<dbReference type="Proteomes" id="UP001185779">
    <property type="component" value="Unassembled WGS sequence"/>
</dbReference>
<dbReference type="Gene3D" id="1.10.357.10">
    <property type="entry name" value="Tetracycline Repressor, domain 2"/>
    <property type="match status" value="1"/>
</dbReference>
<dbReference type="InterPro" id="IPR050109">
    <property type="entry name" value="HTH-type_TetR-like_transc_reg"/>
</dbReference>
<dbReference type="EMBL" id="JAWLKI010000023">
    <property type="protein sequence ID" value="MDV6309176.1"/>
    <property type="molecule type" value="Genomic_DNA"/>
</dbReference>
<dbReference type="PANTHER" id="PTHR30055">
    <property type="entry name" value="HTH-TYPE TRANSCRIPTIONAL REGULATOR RUTR"/>
    <property type="match status" value="1"/>
</dbReference>
<evidence type="ECO:0000256" key="3">
    <source>
        <dbReference type="ARBA" id="ARBA00023163"/>
    </source>
</evidence>
<gene>
    <name evidence="6" type="ORF">R3P94_18035</name>
    <name evidence="7" type="ORF">R3Q15_09910</name>
</gene>
<keyword evidence="8" id="KW-1185">Reference proteome</keyword>
<sequence length="213" mass="23496">MSPTTRRRSSDLQALIVVAAEEEFSHLGYKGATMAAIASRAGVTRSVLTRHFATKADLFAEVMTKPLLQFADSWTSRWADRLAEEPPELELVYEFISDLFENSRNHTGVLRLLMFSGEQLEPEVRKQVWETIDEGMSAVLEIAVRTIAAHGYPAEHADITVRALISMVMGYVSMDSSVLGSIDADDEVVVRHMSSLIMHGISLGADTGRDPAE</sequence>
<evidence type="ECO:0000256" key="4">
    <source>
        <dbReference type="PROSITE-ProRule" id="PRU00335"/>
    </source>
</evidence>
<dbReference type="GO" id="GO:0000976">
    <property type="term" value="F:transcription cis-regulatory region binding"/>
    <property type="evidence" value="ECO:0007669"/>
    <property type="project" value="TreeGrafter"/>
</dbReference>
<dbReference type="Pfam" id="PF00440">
    <property type="entry name" value="TetR_N"/>
    <property type="match status" value="1"/>
</dbReference>
<evidence type="ECO:0000313" key="6">
    <source>
        <dbReference type="EMBL" id="MDV6309176.1"/>
    </source>
</evidence>
<dbReference type="GO" id="GO:0003700">
    <property type="term" value="F:DNA-binding transcription factor activity"/>
    <property type="evidence" value="ECO:0007669"/>
    <property type="project" value="TreeGrafter"/>
</dbReference>
<protein>
    <submittedName>
        <fullName evidence="7">TetR/AcrR family transcriptional regulator</fullName>
    </submittedName>
</protein>
<dbReference type="SUPFAM" id="SSF46689">
    <property type="entry name" value="Homeodomain-like"/>
    <property type="match status" value="1"/>
</dbReference>
<evidence type="ECO:0000259" key="5">
    <source>
        <dbReference type="PROSITE" id="PS50977"/>
    </source>
</evidence>
<organism evidence="7 9">
    <name type="scientific">Gordonia amicalis</name>
    <dbReference type="NCBI Taxonomy" id="89053"/>
    <lineage>
        <taxon>Bacteria</taxon>
        <taxon>Bacillati</taxon>
        <taxon>Actinomycetota</taxon>
        <taxon>Actinomycetes</taxon>
        <taxon>Mycobacteriales</taxon>
        <taxon>Gordoniaceae</taxon>
        <taxon>Gordonia</taxon>
    </lineage>
</organism>
<dbReference type="EMBL" id="JAWLKH010000008">
    <property type="protein sequence ID" value="MDV6312192.1"/>
    <property type="molecule type" value="Genomic_DNA"/>
</dbReference>
<dbReference type="Proteomes" id="UP001185922">
    <property type="component" value="Unassembled WGS sequence"/>
</dbReference>
<evidence type="ECO:0000256" key="2">
    <source>
        <dbReference type="ARBA" id="ARBA00023125"/>
    </source>
</evidence>
<keyword evidence="2 4" id="KW-0238">DNA-binding</keyword>